<gene>
    <name evidence="1" type="ORF">H2LOC_013140</name>
</gene>
<evidence type="ECO:0000313" key="1">
    <source>
        <dbReference type="EMBL" id="QGM46562.1"/>
    </source>
</evidence>
<proteinExistence type="predicted"/>
<dbReference type="AlphaFoldDB" id="A0A6B8KG23"/>
<dbReference type="KEGG" id="mhey:H2LOC_013140"/>
<reference evidence="1 2" key="1">
    <citation type="submission" date="2019-11" db="EMBL/GenBank/DDBJ databases">
        <title>The genome sequence of Methylocystis heyeri.</title>
        <authorList>
            <person name="Oshkin I.Y."/>
            <person name="Miroshnikov K."/>
            <person name="Dedysh S.N."/>
        </authorList>
    </citation>
    <scope>NUCLEOTIDE SEQUENCE [LARGE SCALE GENOMIC DNA]</scope>
    <source>
        <strain evidence="1 2">H2</strain>
    </source>
</reference>
<evidence type="ECO:0000313" key="2">
    <source>
        <dbReference type="Proteomes" id="UP000309061"/>
    </source>
</evidence>
<sequence>MSARPEETPAPEEPATREAAGARLEFRLSLAEQSQLAAALRIAGLAYPSPLPQDVIDFLFSAVCFAAAVSRLDRADDKESETTCYERLADLKRKLNEVTLQRALS</sequence>
<organism evidence="1 2">
    <name type="scientific">Methylocystis heyeri</name>
    <dbReference type="NCBI Taxonomy" id="391905"/>
    <lineage>
        <taxon>Bacteria</taxon>
        <taxon>Pseudomonadati</taxon>
        <taxon>Pseudomonadota</taxon>
        <taxon>Alphaproteobacteria</taxon>
        <taxon>Hyphomicrobiales</taxon>
        <taxon>Methylocystaceae</taxon>
        <taxon>Methylocystis</taxon>
    </lineage>
</organism>
<dbReference type="Proteomes" id="UP000309061">
    <property type="component" value="Chromosome"/>
</dbReference>
<accession>A0A6B8KG23</accession>
<protein>
    <submittedName>
        <fullName evidence="1">Uncharacterized protein</fullName>
    </submittedName>
</protein>
<dbReference type="OrthoDB" id="9997017at2"/>
<dbReference type="EMBL" id="CP046052">
    <property type="protein sequence ID" value="QGM46562.1"/>
    <property type="molecule type" value="Genomic_DNA"/>
</dbReference>
<keyword evidence="2" id="KW-1185">Reference proteome</keyword>
<name>A0A6B8KG23_9HYPH</name>